<dbReference type="AlphaFoldDB" id="A0A0M4N5M1"/>
<dbReference type="PATRIC" id="fig|1279460.3.peg.467"/>
<dbReference type="InterPro" id="IPR031009">
    <property type="entry name" value="Tcm_partner"/>
</dbReference>
<proteinExistence type="predicted"/>
<protein>
    <recommendedName>
        <fullName evidence="3">Three-Cys-motif partner protein TcmP</fullName>
    </recommendedName>
</protein>
<dbReference type="EMBL" id="CP012603">
    <property type="protein sequence ID" value="ALE37689.1"/>
    <property type="molecule type" value="Genomic_DNA"/>
</dbReference>
<evidence type="ECO:0000313" key="1">
    <source>
        <dbReference type="EMBL" id="ALE37689.1"/>
    </source>
</evidence>
<organism evidence="1">
    <name type="scientific">Leptospira interrogans serovar Hardjo str. Norma</name>
    <dbReference type="NCBI Taxonomy" id="1279460"/>
    <lineage>
        <taxon>Bacteria</taxon>
        <taxon>Pseudomonadati</taxon>
        <taxon>Spirochaetota</taxon>
        <taxon>Spirochaetia</taxon>
        <taxon>Leptospirales</taxon>
        <taxon>Leptospiraceae</taxon>
        <taxon>Leptospira</taxon>
    </lineage>
</organism>
<dbReference type="NCBIfam" id="TIGR04474">
    <property type="entry name" value="tcm_partner"/>
    <property type="match status" value="1"/>
</dbReference>
<sequence>MEDDFDLYDRVGEWTELKLEIVKKYAESFQGALKNLNFKTIYIDGFCNSGEAISKKTSEKIDGSALRALKVTPPFHEYHFVDLEEKRVHHLQSLVSSETNAYFHIGNSNKVLPAKVFPKFHYDKYERIFCLLDPYKLTLDWDVVKAAGKSKITDVLINFPVLDMNRNVLWSNNESISDNNREKMNRFWGDDSWKGIVYSEENDLFGPVTVRNEKPMQKILEAYADRLKTVAGFAEVAKPLPMRNSVNAIVYYLIFATQKSLAIKIINSIMKKYRK</sequence>
<dbReference type="RefSeq" id="WP_000389123.1">
    <property type="nucleotide sequence ID" value="NZ_CP012603.1"/>
</dbReference>
<evidence type="ECO:0000313" key="2">
    <source>
        <dbReference type="Proteomes" id="UP000056502"/>
    </source>
</evidence>
<gene>
    <name evidence="1" type="ORF">G436_0466</name>
</gene>
<dbReference type="Proteomes" id="UP000056502">
    <property type="component" value="Chromosome I"/>
</dbReference>
<accession>A0A0M4N5M1</accession>
<name>A0A0M4N5M1_LEPIR</name>
<reference evidence="1 2" key="1">
    <citation type="journal article" date="2015" name="Genome Announc.">
        <title>Whole-Genome Sequence of Leptospira interrogans Serovar Hardjo Subtype Hardjoprajitno Strain Norma, Isolated from Cattle in a Leptospirosis Outbreak in Brazil.</title>
        <authorList>
            <person name="Cosate M.R."/>
            <person name="Soares S.C."/>
            <person name="Mendes T.A."/>
            <person name="Raittz R.T."/>
            <person name="Moreira E.C."/>
            <person name="Leite R."/>
            <person name="Fernandes G.R."/>
            <person name="Haddad J.P."/>
            <person name="Ortega J.M."/>
        </authorList>
    </citation>
    <scope>NUCLEOTIDE SEQUENCE [LARGE SCALE GENOMIC DNA]</scope>
    <source>
        <strain evidence="1 2">Norma</strain>
    </source>
</reference>
<evidence type="ECO:0008006" key="3">
    <source>
        <dbReference type="Google" id="ProtNLM"/>
    </source>
</evidence>